<proteinExistence type="predicted"/>
<comment type="caution">
    <text evidence="1">The sequence shown here is derived from an EMBL/GenBank/DDBJ whole genome shotgun (WGS) entry which is preliminary data.</text>
</comment>
<evidence type="ECO:0000313" key="2">
    <source>
        <dbReference type="Proteomes" id="UP001251217"/>
    </source>
</evidence>
<name>A0ABU1XDV7_9NOCA</name>
<sequence>MRERCETKAARPLALLTNGRVGEPRSDDAQLDEV</sequence>
<keyword evidence="2" id="KW-1185">Reference proteome</keyword>
<accession>A0ABU1XDV7</accession>
<protein>
    <submittedName>
        <fullName evidence="1">Uncharacterized protein</fullName>
    </submittedName>
</protein>
<dbReference type="Proteomes" id="UP001251217">
    <property type="component" value="Unassembled WGS sequence"/>
</dbReference>
<gene>
    <name evidence="1" type="ORF">J2W56_002464</name>
</gene>
<dbReference type="EMBL" id="JAVDWW010000003">
    <property type="protein sequence ID" value="MDR7168733.1"/>
    <property type="molecule type" value="Genomic_DNA"/>
</dbReference>
<evidence type="ECO:0000313" key="1">
    <source>
        <dbReference type="EMBL" id="MDR7168733.1"/>
    </source>
</evidence>
<reference evidence="1 2" key="1">
    <citation type="submission" date="2023-07" db="EMBL/GenBank/DDBJ databases">
        <title>Sorghum-associated microbial communities from plants grown in Nebraska, USA.</title>
        <authorList>
            <person name="Schachtman D."/>
        </authorList>
    </citation>
    <scope>NUCLEOTIDE SEQUENCE [LARGE SCALE GENOMIC DNA]</scope>
    <source>
        <strain evidence="1 2">4272</strain>
    </source>
</reference>
<organism evidence="1 2">
    <name type="scientific">Nocardia kruczakiae</name>
    <dbReference type="NCBI Taxonomy" id="261477"/>
    <lineage>
        <taxon>Bacteria</taxon>
        <taxon>Bacillati</taxon>
        <taxon>Actinomycetota</taxon>
        <taxon>Actinomycetes</taxon>
        <taxon>Mycobacteriales</taxon>
        <taxon>Nocardiaceae</taxon>
        <taxon>Nocardia</taxon>
    </lineage>
</organism>